<comment type="caution">
    <text evidence="1">The sequence shown here is derived from an EMBL/GenBank/DDBJ whole genome shotgun (WGS) entry which is preliminary data.</text>
</comment>
<sequence length="147" mass="16751">MVGGAHPRGEHVVGREHVRDLGLGARGQQQDGPALLDQLVEGRQVLRRDHVEATGGQVLAVHVREQGREPVEVHTRRPVRHRVEQHLAPRRQVYRARHRRPAHPLEDVVLEVERGRLGEAQRVVDVDDDGSDHFRCILYRSTRNGRP</sequence>
<name>A0A8J4EAX8_9ACTN</name>
<organism evidence="1 2">
    <name type="scientific">Virgisporangium ochraceum</name>
    <dbReference type="NCBI Taxonomy" id="65505"/>
    <lineage>
        <taxon>Bacteria</taxon>
        <taxon>Bacillati</taxon>
        <taxon>Actinomycetota</taxon>
        <taxon>Actinomycetes</taxon>
        <taxon>Micromonosporales</taxon>
        <taxon>Micromonosporaceae</taxon>
        <taxon>Virgisporangium</taxon>
    </lineage>
</organism>
<protein>
    <submittedName>
        <fullName evidence="1">Uncharacterized protein</fullName>
    </submittedName>
</protein>
<dbReference type="EMBL" id="BOPH01000035">
    <property type="protein sequence ID" value="GIJ68004.1"/>
    <property type="molecule type" value="Genomic_DNA"/>
</dbReference>
<evidence type="ECO:0000313" key="2">
    <source>
        <dbReference type="Proteomes" id="UP000635606"/>
    </source>
</evidence>
<reference evidence="1" key="1">
    <citation type="submission" date="2021-01" db="EMBL/GenBank/DDBJ databases">
        <title>Whole genome shotgun sequence of Virgisporangium ochraceum NBRC 16418.</title>
        <authorList>
            <person name="Komaki H."/>
            <person name="Tamura T."/>
        </authorList>
    </citation>
    <scope>NUCLEOTIDE SEQUENCE</scope>
    <source>
        <strain evidence="1">NBRC 16418</strain>
    </source>
</reference>
<proteinExistence type="predicted"/>
<evidence type="ECO:0000313" key="1">
    <source>
        <dbReference type="EMBL" id="GIJ68004.1"/>
    </source>
</evidence>
<dbReference type="Proteomes" id="UP000635606">
    <property type="component" value="Unassembled WGS sequence"/>
</dbReference>
<dbReference type="AlphaFoldDB" id="A0A8J4EAX8"/>
<gene>
    <name evidence="1" type="ORF">Voc01_029210</name>
</gene>
<accession>A0A8J4EAX8</accession>
<keyword evidence="2" id="KW-1185">Reference proteome</keyword>